<feature type="chain" id="PRO_5028878380" evidence="2">
    <location>
        <begin position="25"/>
        <end position="382"/>
    </location>
</feature>
<feature type="signal peptide" evidence="2">
    <location>
        <begin position="1"/>
        <end position="24"/>
    </location>
</feature>
<feature type="compositionally biased region" description="Low complexity" evidence="1">
    <location>
        <begin position="193"/>
        <end position="224"/>
    </location>
</feature>
<dbReference type="Proteomes" id="UP000322000">
    <property type="component" value="Chromosome 3"/>
</dbReference>
<evidence type="ECO:0000256" key="2">
    <source>
        <dbReference type="SAM" id="SignalP"/>
    </source>
</evidence>
<sequence>MAVRQMILYIFAAFFFNEMEYTLAMEFNLPKIDGNLTMRSHLEHENIQNHCKRRNETCTSNETNICAVKVVNNERFYKDFLNSCFLFMSNMCDHPEEEYFIISSGSCKEFFATKPLDEDEGTTVNARQSTTPGINGASENFGPTVTETKGTTEGPGDKGTVKKGYNSATRTSSTARILRMFASRRLEDDETATEAGETTTDGEEATVNNEEVTETESAATTADDGTTKKAHENTTRRHGTGPALRAFSYSRLYEVEYSHDGHVCPHSCTSHYLPVCVNVNKWEGKHFRLYLFLNHCISDKYYCMHWRDFQPIKSPTTTVADEDEDSHIVMSHLGWSFCGSHRYIQFARFSEVLSTMNSYGWLSGNYRYSQILRPGQIKPGFG</sequence>
<accession>A0A7E5X5U4</accession>
<keyword evidence="2" id="KW-0732">Signal</keyword>
<feature type="region of interest" description="Disordered" evidence="1">
    <location>
        <begin position="118"/>
        <end position="169"/>
    </location>
</feature>
<dbReference type="InParanoid" id="A0A7E5X5U4"/>
<dbReference type="AlphaFoldDB" id="A0A7E5X5U4"/>
<dbReference type="RefSeq" id="XP_026747897.1">
    <property type="nucleotide sequence ID" value="XM_026892096.1"/>
</dbReference>
<gene>
    <name evidence="4" type="primary">LOC113508917</name>
</gene>
<reference evidence="4" key="1">
    <citation type="submission" date="2025-08" db="UniProtKB">
        <authorList>
            <consortium name="RefSeq"/>
        </authorList>
    </citation>
    <scope>IDENTIFICATION</scope>
</reference>
<dbReference type="OrthoDB" id="7434236at2759"/>
<proteinExistence type="predicted"/>
<evidence type="ECO:0000256" key="1">
    <source>
        <dbReference type="SAM" id="MobiDB-lite"/>
    </source>
</evidence>
<feature type="region of interest" description="Disordered" evidence="1">
    <location>
        <begin position="186"/>
        <end position="241"/>
    </location>
</feature>
<dbReference type="KEGG" id="tnl:113508917"/>
<feature type="compositionally biased region" description="Basic and acidic residues" evidence="1">
    <location>
        <begin position="225"/>
        <end position="235"/>
    </location>
</feature>
<organism evidence="3 4">
    <name type="scientific">Trichoplusia ni</name>
    <name type="common">Cabbage looper</name>
    <dbReference type="NCBI Taxonomy" id="7111"/>
    <lineage>
        <taxon>Eukaryota</taxon>
        <taxon>Metazoa</taxon>
        <taxon>Ecdysozoa</taxon>
        <taxon>Arthropoda</taxon>
        <taxon>Hexapoda</taxon>
        <taxon>Insecta</taxon>
        <taxon>Pterygota</taxon>
        <taxon>Neoptera</taxon>
        <taxon>Endopterygota</taxon>
        <taxon>Lepidoptera</taxon>
        <taxon>Glossata</taxon>
        <taxon>Ditrysia</taxon>
        <taxon>Noctuoidea</taxon>
        <taxon>Noctuidae</taxon>
        <taxon>Plusiinae</taxon>
        <taxon>Trichoplusia</taxon>
    </lineage>
</organism>
<dbReference type="GeneID" id="113508917"/>
<evidence type="ECO:0000313" key="3">
    <source>
        <dbReference type="Proteomes" id="UP000322000"/>
    </source>
</evidence>
<keyword evidence="3" id="KW-1185">Reference proteome</keyword>
<name>A0A7E5X5U4_TRINI</name>
<protein>
    <submittedName>
        <fullName evidence="4">Uncharacterized protein LOC113508917</fullName>
    </submittedName>
</protein>
<evidence type="ECO:0000313" key="4">
    <source>
        <dbReference type="RefSeq" id="XP_026747897.1"/>
    </source>
</evidence>
<feature type="compositionally biased region" description="Polar residues" evidence="1">
    <location>
        <begin position="122"/>
        <end position="151"/>
    </location>
</feature>